<feature type="chain" id="PRO_5018177069" evidence="1">
    <location>
        <begin position="23"/>
        <end position="142"/>
    </location>
</feature>
<accession>A0A3L8Q238</accession>
<dbReference type="EMBL" id="QZEI01000010">
    <property type="protein sequence ID" value="RLV60918.1"/>
    <property type="molecule type" value="Genomic_DNA"/>
</dbReference>
<evidence type="ECO:0000313" key="2">
    <source>
        <dbReference type="EMBL" id="RLV60918.1"/>
    </source>
</evidence>
<evidence type="ECO:0000256" key="1">
    <source>
        <dbReference type="SAM" id="SignalP"/>
    </source>
</evidence>
<keyword evidence="3" id="KW-1185">Reference proteome</keyword>
<dbReference type="Proteomes" id="UP000281474">
    <property type="component" value="Unassembled WGS sequence"/>
</dbReference>
<reference evidence="2 3" key="1">
    <citation type="submission" date="2018-09" db="EMBL/GenBank/DDBJ databases">
        <title>Phylogeny of the Shewanellaceae, and recommendation for two new genera, Pseudoshewanella and Parashewanella.</title>
        <authorList>
            <person name="Wang G."/>
        </authorList>
    </citation>
    <scope>NUCLEOTIDE SEQUENCE [LARGE SCALE GENOMIC DNA]</scope>
    <source>
        <strain evidence="2 3">C51</strain>
    </source>
</reference>
<name>A0A3L8Q238_9GAMM</name>
<feature type="signal peptide" evidence="1">
    <location>
        <begin position="1"/>
        <end position="22"/>
    </location>
</feature>
<proteinExistence type="predicted"/>
<comment type="caution">
    <text evidence="2">The sequence shown here is derived from an EMBL/GenBank/DDBJ whole genome shotgun (WGS) entry which is preliminary data.</text>
</comment>
<gene>
    <name evidence="2" type="ORF">D5018_04560</name>
</gene>
<dbReference type="PROSITE" id="PS51257">
    <property type="entry name" value="PROKAR_LIPOPROTEIN"/>
    <property type="match status" value="1"/>
</dbReference>
<evidence type="ECO:0000313" key="3">
    <source>
        <dbReference type="Proteomes" id="UP000281474"/>
    </source>
</evidence>
<dbReference type="RefSeq" id="WP_121837822.1">
    <property type="nucleotide sequence ID" value="NZ_ML014759.1"/>
</dbReference>
<keyword evidence="1" id="KW-0732">Signal</keyword>
<sequence length="142" mass="15984">MKFAVVAFCLFLGACSSTSKQAVNSDTSMALAEQHTPKSVNGTFKLPIKSTALVGERVYLNTQNDYRDRRNISVEITPMLVFELDESYGTPPEKYFLNKLLEVKGEVKKIKIYVISDGKVTKDYYFQTLIKINSLNQINVSS</sequence>
<organism evidence="2 3">
    <name type="scientific">Parashewanella curva</name>
    <dbReference type="NCBI Taxonomy" id="2338552"/>
    <lineage>
        <taxon>Bacteria</taxon>
        <taxon>Pseudomonadati</taxon>
        <taxon>Pseudomonadota</taxon>
        <taxon>Gammaproteobacteria</taxon>
        <taxon>Alteromonadales</taxon>
        <taxon>Shewanellaceae</taxon>
        <taxon>Parashewanella</taxon>
    </lineage>
</organism>
<protein>
    <submittedName>
        <fullName evidence="2">Uncharacterized protein</fullName>
    </submittedName>
</protein>
<dbReference type="AlphaFoldDB" id="A0A3L8Q238"/>
<dbReference type="OrthoDB" id="9150126at2"/>